<dbReference type="SUPFAM" id="SSF52096">
    <property type="entry name" value="ClpP/crotonase"/>
    <property type="match status" value="1"/>
</dbReference>
<dbReference type="Gene3D" id="3.90.226.10">
    <property type="entry name" value="2-enoyl-CoA Hydratase, Chain A, domain 1"/>
    <property type="match status" value="1"/>
</dbReference>
<dbReference type="FunFam" id="3.90.226.10:FF:000009">
    <property type="entry name" value="Carnitinyl-CoA dehydratase"/>
    <property type="match status" value="1"/>
</dbReference>
<dbReference type="PROSITE" id="PS00166">
    <property type="entry name" value="ENOYL_COA_HYDRATASE"/>
    <property type="match status" value="1"/>
</dbReference>
<evidence type="ECO:0000256" key="2">
    <source>
        <dbReference type="ARBA" id="ARBA00023239"/>
    </source>
</evidence>
<dbReference type="InterPro" id="IPR018376">
    <property type="entry name" value="Enoyl-CoA_hyd/isom_CS"/>
</dbReference>
<dbReference type="PANTHER" id="PTHR11941:SF54">
    <property type="entry name" value="ENOYL-COA HYDRATASE, MITOCHONDRIAL"/>
    <property type="match status" value="1"/>
</dbReference>
<dbReference type="FunFam" id="1.10.12.10:FF:000001">
    <property type="entry name" value="Probable enoyl-CoA hydratase, mitochondrial"/>
    <property type="match status" value="1"/>
</dbReference>
<dbReference type="InterPro" id="IPR029045">
    <property type="entry name" value="ClpP/crotonase-like_dom_sf"/>
</dbReference>
<dbReference type="PANTHER" id="PTHR11941">
    <property type="entry name" value="ENOYL-COA HYDRATASE-RELATED"/>
    <property type="match status" value="1"/>
</dbReference>
<dbReference type="EMBL" id="UINC01014623">
    <property type="protein sequence ID" value="SVA62249.1"/>
    <property type="molecule type" value="Genomic_DNA"/>
</dbReference>
<dbReference type="Gene3D" id="1.10.12.10">
    <property type="entry name" value="Lyase 2-enoyl-coa Hydratase, Chain A, domain 2"/>
    <property type="match status" value="1"/>
</dbReference>
<comment type="similarity">
    <text evidence="1">Belongs to the enoyl-CoA hydratase/isomerase family.</text>
</comment>
<dbReference type="InterPro" id="IPR014748">
    <property type="entry name" value="Enoyl-CoA_hydra_C"/>
</dbReference>
<gene>
    <name evidence="3" type="ORF">METZ01_LOCUS115103</name>
</gene>
<evidence type="ECO:0000313" key="3">
    <source>
        <dbReference type="EMBL" id="SVA62249.1"/>
    </source>
</evidence>
<dbReference type="AlphaFoldDB" id="A0A381XBX7"/>
<dbReference type="GO" id="GO:0006635">
    <property type="term" value="P:fatty acid beta-oxidation"/>
    <property type="evidence" value="ECO:0007669"/>
    <property type="project" value="TreeGrafter"/>
</dbReference>
<proteinExistence type="inferred from homology"/>
<keyword evidence="2" id="KW-0456">Lyase</keyword>
<organism evidence="3">
    <name type="scientific">marine metagenome</name>
    <dbReference type="NCBI Taxonomy" id="408172"/>
    <lineage>
        <taxon>unclassified sequences</taxon>
        <taxon>metagenomes</taxon>
        <taxon>ecological metagenomes</taxon>
    </lineage>
</organism>
<evidence type="ECO:0000256" key="1">
    <source>
        <dbReference type="ARBA" id="ARBA00005254"/>
    </source>
</evidence>
<name>A0A381XBX7_9ZZZZ</name>
<sequence>MSYIKIKNDNLISEVIIDRPEALNAMNPDVLSELTDAVQKVILDENTGVIIITGEGDKAFIAGADIKAMQQMNAEEALRYGKAGQKLTMIIESSPKPVIAAVNGFALGGGCELAMACHMRVVSENASFGQPEVKLGLLPGWGGTQRLPKIVGVGKAVELITTGKIINAEEAYRIGLANKICSRDQLMNESKKLAVEILNNGPRAISSSLRCINDGLTMNVEKGMEIEVEEFSELFRHEERMEGLTAFIEKRDPKFRQ</sequence>
<dbReference type="GO" id="GO:0016836">
    <property type="term" value="F:hydro-lyase activity"/>
    <property type="evidence" value="ECO:0007669"/>
    <property type="project" value="UniProtKB-ARBA"/>
</dbReference>
<reference evidence="3" key="1">
    <citation type="submission" date="2018-05" db="EMBL/GenBank/DDBJ databases">
        <authorList>
            <person name="Lanie J.A."/>
            <person name="Ng W.-L."/>
            <person name="Kazmierczak K.M."/>
            <person name="Andrzejewski T.M."/>
            <person name="Davidsen T.M."/>
            <person name="Wayne K.J."/>
            <person name="Tettelin H."/>
            <person name="Glass J.I."/>
            <person name="Rusch D."/>
            <person name="Podicherti R."/>
            <person name="Tsui H.-C.T."/>
            <person name="Winkler M.E."/>
        </authorList>
    </citation>
    <scope>NUCLEOTIDE SEQUENCE</scope>
</reference>
<dbReference type="CDD" id="cd06558">
    <property type="entry name" value="crotonase-like"/>
    <property type="match status" value="1"/>
</dbReference>
<accession>A0A381XBX7</accession>
<evidence type="ECO:0008006" key="4">
    <source>
        <dbReference type="Google" id="ProtNLM"/>
    </source>
</evidence>
<dbReference type="InterPro" id="IPR001753">
    <property type="entry name" value="Enoyl-CoA_hydra/iso"/>
</dbReference>
<dbReference type="Pfam" id="PF00378">
    <property type="entry name" value="ECH_1"/>
    <property type="match status" value="1"/>
</dbReference>
<protein>
    <recommendedName>
        <fullName evidence="4">Enoyl-CoA hydratase</fullName>
    </recommendedName>
</protein>